<dbReference type="Proteomes" id="UP000007954">
    <property type="component" value="Chromosome"/>
</dbReference>
<feature type="domain" description="Thioredoxin" evidence="2">
    <location>
        <begin position="153"/>
        <end position="249"/>
    </location>
</feature>
<evidence type="ECO:0000256" key="1">
    <source>
        <dbReference type="SAM" id="MobiDB-lite"/>
    </source>
</evidence>
<dbReference type="Pfam" id="PF00085">
    <property type="entry name" value="Thioredoxin"/>
    <property type="match status" value="1"/>
</dbReference>
<accession>G0LGV6</accession>
<dbReference type="SUPFAM" id="SSF52833">
    <property type="entry name" value="Thioredoxin-like"/>
    <property type="match status" value="1"/>
</dbReference>
<evidence type="ECO:0000259" key="2">
    <source>
        <dbReference type="Pfam" id="PF00085"/>
    </source>
</evidence>
<proteinExistence type="predicted"/>
<dbReference type="InterPro" id="IPR036249">
    <property type="entry name" value="Thioredoxin-like_sf"/>
</dbReference>
<dbReference type="OrthoDB" id="304286at2157"/>
<dbReference type="EMBL" id="FR746099">
    <property type="protein sequence ID" value="CCC39658.1"/>
    <property type="molecule type" value="Genomic_DNA"/>
</dbReference>
<feature type="region of interest" description="Disordered" evidence="1">
    <location>
        <begin position="1"/>
        <end position="39"/>
    </location>
</feature>
<organism evidence="3 4">
    <name type="scientific">Haloquadratum walsbyi (strain DSM 16854 / JCM 12705 / C23)</name>
    <dbReference type="NCBI Taxonomy" id="768065"/>
    <lineage>
        <taxon>Archaea</taxon>
        <taxon>Methanobacteriati</taxon>
        <taxon>Methanobacteriota</taxon>
        <taxon>Stenosarchaea group</taxon>
        <taxon>Halobacteria</taxon>
        <taxon>Halobacteriales</taxon>
        <taxon>Haloferacaceae</taxon>
        <taxon>Haloquadratum</taxon>
    </lineage>
</organism>
<dbReference type="HOGENOM" id="CLU_1222505_0_0_2"/>
<dbReference type="GeneID" id="12446414"/>
<reference evidence="3 4" key="1">
    <citation type="journal article" date="2011" name="PLoS ONE">
        <title>Haloquadratum walsbyi: limited diversity in a global pond.</title>
        <authorList>
            <person name="Dyall-Smith M."/>
            <person name="Pfeiffer F."/>
            <person name="Klee K."/>
            <person name="Palm P."/>
            <person name="Gross K."/>
            <person name="Schuster S.C."/>
            <person name="Rampp M."/>
            <person name="Oesterhelt D."/>
        </authorList>
    </citation>
    <scope>NUCLEOTIDE SEQUENCE [LARGE SCALE GENOMIC DNA]</scope>
    <source>
        <strain evidence="4">DSM 16854 / JCM 12705 / C23</strain>
    </source>
</reference>
<name>G0LGV6_HALWC</name>
<dbReference type="InterPro" id="IPR013766">
    <property type="entry name" value="Thioredoxin_domain"/>
</dbReference>
<dbReference type="KEGG" id="hwc:Hqrw_1727"/>
<dbReference type="Gene3D" id="3.40.30.10">
    <property type="entry name" value="Glutaredoxin"/>
    <property type="match status" value="1"/>
</dbReference>
<protein>
    <submittedName>
        <fullName evidence="3">Thioredoxin</fullName>
    </submittedName>
</protein>
<gene>
    <name evidence="3" type="primary">trxA2</name>
    <name evidence="3" type="ordered locus">Hqrw_1727</name>
</gene>
<dbReference type="AlphaFoldDB" id="G0LGV6"/>
<evidence type="ECO:0000313" key="4">
    <source>
        <dbReference type="Proteomes" id="UP000007954"/>
    </source>
</evidence>
<feature type="compositionally biased region" description="Basic and acidic residues" evidence="1">
    <location>
        <begin position="1"/>
        <end position="26"/>
    </location>
</feature>
<dbReference type="RefSeq" id="WP_014555470.1">
    <property type="nucleotide sequence ID" value="NC_017459.1"/>
</dbReference>
<evidence type="ECO:0000313" key="3">
    <source>
        <dbReference type="EMBL" id="CCC39658.1"/>
    </source>
</evidence>
<sequence>MTAETNDAHMIDDDRDRDRDRDHVDTNTDTTGAGGQAEPEAALNKLIQCDIVIENDDGTLATTTEYEDIRRIYHDTYMDAPRERIITTMADVFDIEESNAVTQLEEDIVSRADVISYLAIDSYIDATLDPAMHAMMVEIVNRVDPESPVPDEVIELTDESYSSFVTEHSEVLMTVWKRRCDPCRAVKSDLDSMLESIPSNVAIAGIDGENAPSFRRETEITAAPAFIRYQKGNQCGVKTGRQSPDAVADMFDDLS</sequence>
<dbReference type="CDD" id="cd02947">
    <property type="entry name" value="TRX_family"/>
    <property type="match status" value="1"/>
</dbReference>